<gene>
    <name evidence="2" type="ORF">C2E21_4086</name>
</gene>
<dbReference type="InterPro" id="IPR046625">
    <property type="entry name" value="DUF6737"/>
</dbReference>
<evidence type="ECO:0000313" key="2">
    <source>
        <dbReference type="EMBL" id="PRW57056.1"/>
    </source>
</evidence>
<sequence length="152" mass="17279">MLLAAQRCLVKPHSLRHEQPSLRRSCTAAAPAARLRRARRVRVHAAADDDSEQPYQLDSNVWTHKPAWCQPWSILATGSTVVAGVWAVSSGSPGWTAAAALPVAAWWWLFLGIYPQQFRQYAEGLNAQQQQLMRQRRQQQLEEQRRRQQQAG</sequence>
<dbReference type="AlphaFoldDB" id="A0A2P6TSM6"/>
<reference evidence="2 3" key="1">
    <citation type="journal article" date="2018" name="Plant J.">
        <title>Genome sequences of Chlorella sorokiniana UTEX 1602 and Micractinium conductrix SAG 241.80: implications to maltose excretion by a green alga.</title>
        <authorList>
            <person name="Arriola M.B."/>
            <person name="Velmurugan N."/>
            <person name="Zhang Y."/>
            <person name="Plunkett M.H."/>
            <person name="Hondzo H."/>
            <person name="Barney B.M."/>
        </authorList>
    </citation>
    <scope>NUCLEOTIDE SEQUENCE [LARGE SCALE GENOMIC DNA]</scope>
    <source>
        <strain evidence="3">UTEX 1602</strain>
    </source>
</reference>
<dbReference type="Proteomes" id="UP000239899">
    <property type="component" value="Unassembled WGS sequence"/>
</dbReference>
<keyword evidence="3" id="KW-1185">Reference proteome</keyword>
<dbReference type="EMBL" id="LHPG02000007">
    <property type="protein sequence ID" value="PRW57056.1"/>
    <property type="molecule type" value="Genomic_DNA"/>
</dbReference>
<dbReference type="PANTHER" id="PTHR36046">
    <property type="entry name" value="PROTEIN, PUTATIVE-RELATED"/>
    <property type="match status" value="1"/>
</dbReference>
<proteinExistence type="predicted"/>
<organism evidence="2 3">
    <name type="scientific">Chlorella sorokiniana</name>
    <name type="common">Freshwater green alga</name>
    <dbReference type="NCBI Taxonomy" id="3076"/>
    <lineage>
        <taxon>Eukaryota</taxon>
        <taxon>Viridiplantae</taxon>
        <taxon>Chlorophyta</taxon>
        <taxon>core chlorophytes</taxon>
        <taxon>Trebouxiophyceae</taxon>
        <taxon>Chlorellales</taxon>
        <taxon>Chlorellaceae</taxon>
        <taxon>Chlorella clade</taxon>
        <taxon>Chlorella</taxon>
    </lineage>
</organism>
<evidence type="ECO:0000259" key="1">
    <source>
        <dbReference type="Pfam" id="PF20522"/>
    </source>
</evidence>
<comment type="caution">
    <text evidence="2">The sequence shown here is derived from an EMBL/GenBank/DDBJ whole genome shotgun (WGS) entry which is preliminary data.</text>
</comment>
<dbReference type="Pfam" id="PF20522">
    <property type="entry name" value="DUF6737"/>
    <property type="match status" value="1"/>
</dbReference>
<dbReference type="PANTHER" id="PTHR36046:SF1">
    <property type="entry name" value="DUF6737 DOMAIN-CONTAINING PROTEIN"/>
    <property type="match status" value="1"/>
</dbReference>
<name>A0A2P6TSM6_CHLSO</name>
<protein>
    <recommendedName>
        <fullName evidence="1">DUF6737 domain-containing protein</fullName>
    </recommendedName>
</protein>
<evidence type="ECO:0000313" key="3">
    <source>
        <dbReference type="Proteomes" id="UP000239899"/>
    </source>
</evidence>
<accession>A0A2P6TSM6</accession>
<feature type="domain" description="DUF6737" evidence="1">
    <location>
        <begin position="60"/>
        <end position="116"/>
    </location>
</feature>